<proteinExistence type="predicted"/>
<evidence type="ECO:0000256" key="1">
    <source>
        <dbReference type="SAM" id="MobiDB-lite"/>
    </source>
</evidence>
<protein>
    <submittedName>
        <fullName evidence="2">BZ3500_MvSof-1268-A1-R1_Chr5-2g08062 protein</fullName>
    </submittedName>
</protein>
<feature type="compositionally biased region" description="Polar residues" evidence="1">
    <location>
        <begin position="522"/>
        <end position="554"/>
    </location>
</feature>
<feature type="region of interest" description="Disordered" evidence="1">
    <location>
        <begin position="209"/>
        <end position="259"/>
    </location>
</feature>
<accession>A0A2X0LG87</accession>
<dbReference type="EMBL" id="FMWP01000018">
    <property type="protein sequence ID" value="SCZ92644.1"/>
    <property type="molecule type" value="Genomic_DNA"/>
</dbReference>
<feature type="region of interest" description="Disordered" evidence="1">
    <location>
        <begin position="1"/>
        <end position="24"/>
    </location>
</feature>
<feature type="compositionally biased region" description="Polar residues" evidence="1">
    <location>
        <begin position="579"/>
        <end position="609"/>
    </location>
</feature>
<feature type="compositionally biased region" description="Polar residues" evidence="1">
    <location>
        <begin position="209"/>
        <end position="227"/>
    </location>
</feature>
<keyword evidence="3" id="KW-1185">Reference proteome</keyword>
<evidence type="ECO:0000313" key="3">
    <source>
        <dbReference type="Proteomes" id="UP000249723"/>
    </source>
</evidence>
<dbReference type="OrthoDB" id="2535414at2759"/>
<name>A0A2X0LG87_9BASI</name>
<dbReference type="Proteomes" id="UP000249723">
    <property type="component" value="Unassembled WGS sequence"/>
</dbReference>
<evidence type="ECO:0000313" key="2">
    <source>
        <dbReference type="EMBL" id="SCZ92644.1"/>
    </source>
</evidence>
<dbReference type="AlphaFoldDB" id="A0A2X0LG87"/>
<gene>
    <name evidence="2" type="ORF">BZ3500_MVSOF-1268-A1-R1_CHR5-2G08062</name>
</gene>
<sequence>MALPSKRKPVPTVQLDATDAAPGWLSQERHRLGDASISPATLIADASAGTSADGARSMANVIKNGQGTPSRPVNQQQHQRSRSWLADWLKSGGATPSAIRAADENVPLPPSLGPRSSITRTKSEGDGRASKTLSVLGFRRKTRRGSQSEQAVAPVALVPTPSPASDVPPRRALPPTLTPDQDFVALRSPLNATPHHMLPAAALAANKRSTIAPSSATSGGFPTCQSSERNRPASWNWDGGSGNVWPAPNRVSDPDAPSRDRIDSLSSVYSHGPVDLGEIWDDLVTEGDISISDLIPTRSTNVFPTTPTSALATHDFHSEHNEHDVSTHGMTSHNLSSDNSEISFVSLSAFPSPPLASDAVFEHATTLQSASSLAERRGRKQAIPALIIPQSLVALAIDSASDDGCEFGGDGFPVGGPTMSYFSPVTPPCGATFAFDLSASTGSSRSSSQMAGLAISHAAYTDQSDIDEAASYEQERSTFSVSDVLARHLPVSKNAFLHPFQPPTLPRSSASSPTFGERSDSEQAPSSTLTAISTFSPNLWSGSESNASFETRASSVEEEDYLDPPPRCSSRRGGGESSFDPNWSIASTEADGNSNSMVEGSSADEQSMGDSFGRGKRWIEQEMKGVGMPGNDSTRTDETRVTIPEARHVIHHDDEEDNLESEDRTLRLAEAFGKREVERRRVEAYDWGETRVVEPFMTASQRTNCEEELGTNEIVAWGVAL</sequence>
<organism evidence="2 3">
    <name type="scientific">Microbotryum saponariae</name>
    <dbReference type="NCBI Taxonomy" id="289078"/>
    <lineage>
        <taxon>Eukaryota</taxon>
        <taxon>Fungi</taxon>
        <taxon>Dikarya</taxon>
        <taxon>Basidiomycota</taxon>
        <taxon>Pucciniomycotina</taxon>
        <taxon>Microbotryomycetes</taxon>
        <taxon>Microbotryales</taxon>
        <taxon>Microbotryaceae</taxon>
        <taxon>Microbotryum</taxon>
    </lineage>
</organism>
<reference evidence="3" key="1">
    <citation type="submission" date="2016-10" db="EMBL/GenBank/DDBJ databases">
        <authorList>
            <person name="Jeantristanb JTB J.-T."/>
            <person name="Ricardo R."/>
        </authorList>
    </citation>
    <scope>NUCLEOTIDE SEQUENCE [LARGE SCALE GENOMIC DNA]</scope>
</reference>
<feature type="region of interest" description="Disordered" evidence="1">
    <location>
        <begin position="100"/>
        <end position="174"/>
    </location>
</feature>
<feature type="region of interest" description="Disordered" evidence="1">
    <location>
        <begin position="496"/>
        <end position="612"/>
    </location>
</feature>